<comment type="caution">
    <text evidence="2">The sequence shown here is derived from an EMBL/GenBank/DDBJ whole genome shotgun (WGS) entry which is preliminary data.</text>
</comment>
<feature type="compositionally biased region" description="Polar residues" evidence="1">
    <location>
        <begin position="1"/>
        <end position="14"/>
    </location>
</feature>
<protein>
    <submittedName>
        <fullName evidence="2">Uncharacterized protein</fullName>
    </submittedName>
</protein>
<dbReference type="EMBL" id="JBHLYW010000011">
    <property type="protein sequence ID" value="MFC0079073.1"/>
    <property type="molecule type" value="Genomic_DNA"/>
</dbReference>
<sequence length="60" mass="7089">MFRANLSINQNEQYKTNKKMLSKESSLSKRTSYPKVKYNGKKKLKSRLWLSKSNSKEVYA</sequence>
<proteinExistence type="predicted"/>
<evidence type="ECO:0000313" key="3">
    <source>
        <dbReference type="Proteomes" id="UP001589734"/>
    </source>
</evidence>
<gene>
    <name evidence="2" type="ORF">ACFFLS_18645</name>
</gene>
<organism evidence="2 3">
    <name type="scientific">Flavobacterium procerum</name>
    <dbReference type="NCBI Taxonomy" id="1455569"/>
    <lineage>
        <taxon>Bacteria</taxon>
        <taxon>Pseudomonadati</taxon>
        <taxon>Bacteroidota</taxon>
        <taxon>Flavobacteriia</taxon>
        <taxon>Flavobacteriales</taxon>
        <taxon>Flavobacteriaceae</taxon>
        <taxon>Flavobacterium</taxon>
    </lineage>
</organism>
<evidence type="ECO:0000256" key="1">
    <source>
        <dbReference type="SAM" id="MobiDB-lite"/>
    </source>
</evidence>
<reference evidence="2 3" key="1">
    <citation type="submission" date="2024-09" db="EMBL/GenBank/DDBJ databases">
        <authorList>
            <person name="Sun Q."/>
            <person name="Mori K."/>
        </authorList>
    </citation>
    <scope>NUCLEOTIDE SEQUENCE [LARGE SCALE GENOMIC DNA]</scope>
    <source>
        <strain evidence="2 3">CGMCC 1.12926</strain>
    </source>
</reference>
<feature type="region of interest" description="Disordered" evidence="1">
    <location>
        <begin position="1"/>
        <end position="37"/>
    </location>
</feature>
<keyword evidence="3" id="KW-1185">Reference proteome</keyword>
<evidence type="ECO:0000313" key="2">
    <source>
        <dbReference type="EMBL" id="MFC0079073.1"/>
    </source>
</evidence>
<accession>A0ABV6BUF0</accession>
<dbReference type="Proteomes" id="UP001589734">
    <property type="component" value="Unassembled WGS sequence"/>
</dbReference>
<name>A0ABV6BUF0_9FLAO</name>
<dbReference type="RefSeq" id="WP_379683620.1">
    <property type="nucleotide sequence ID" value="NZ_JBHLYW010000011.1"/>
</dbReference>